<dbReference type="PANTHER" id="PTHR46163">
    <property type="entry name" value="TYROSINE-PROTEIN PHOSPHATASE-RELATED"/>
    <property type="match status" value="1"/>
</dbReference>
<keyword evidence="2" id="KW-1185">Reference proteome</keyword>
<dbReference type="Proteomes" id="UP000887578">
    <property type="component" value="Unplaced"/>
</dbReference>
<dbReference type="WBParaSite" id="PDA_v2.g9656.t1">
    <property type="protein sequence ID" value="PDA_v2.g9656.t1"/>
    <property type="gene ID" value="PDA_v2.g9656"/>
</dbReference>
<feature type="domain" description="Tyrosine-protein phosphatase" evidence="1">
    <location>
        <begin position="29"/>
        <end position="196"/>
    </location>
</feature>
<proteinExistence type="predicted"/>
<reference evidence="3" key="1">
    <citation type="submission" date="2022-11" db="UniProtKB">
        <authorList>
            <consortium name="WormBaseParasite"/>
        </authorList>
    </citation>
    <scope>IDENTIFICATION</scope>
</reference>
<dbReference type="SMART" id="SM00194">
    <property type="entry name" value="PTPc"/>
    <property type="match status" value="1"/>
</dbReference>
<dbReference type="AlphaFoldDB" id="A0A914QZQ8"/>
<organism evidence="2 3">
    <name type="scientific">Panagrolaimus davidi</name>
    <dbReference type="NCBI Taxonomy" id="227884"/>
    <lineage>
        <taxon>Eukaryota</taxon>
        <taxon>Metazoa</taxon>
        <taxon>Ecdysozoa</taxon>
        <taxon>Nematoda</taxon>
        <taxon>Chromadorea</taxon>
        <taxon>Rhabditida</taxon>
        <taxon>Tylenchina</taxon>
        <taxon>Panagrolaimomorpha</taxon>
        <taxon>Panagrolaimoidea</taxon>
        <taxon>Panagrolaimidae</taxon>
        <taxon>Panagrolaimus</taxon>
    </lineage>
</organism>
<dbReference type="Pfam" id="PF00102">
    <property type="entry name" value="Y_phosphatase"/>
    <property type="match status" value="1"/>
</dbReference>
<dbReference type="Gene3D" id="3.90.190.10">
    <property type="entry name" value="Protein tyrosine phosphatase superfamily"/>
    <property type="match status" value="1"/>
</dbReference>
<sequence>MAVRAKHHITISTQDQFIHAITTKRGGELIKEWNEIQTPQKYPSVAFEEEEKRATKYSDRLRKNRYRSIELNDFQRILVGGNGYFHGNYVGDVDGKKLFLAMQGPTQASVKDFWKVILQEKCAVIVALCNILEEAIEGGKVVMKEKSAQYFPVERTTPLLLGEFEIRLKKSTNTVYTVDKDEREIVAVSHLEIRET</sequence>
<dbReference type="InterPro" id="IPR000242">
    <property type="entry name" value="PTP_cat"/>
</dbReference>
<evidence type="ECO:0000313" key="3">
    <source>
        <dbReference type="WBParaSite" id="PDA_v2.g9656.t1"/>
    </source>
</evidence>
<evidence type="ECO:0000313" key="2">
    <source>
        <dbReference type="Proteomes" id="UP000887578"/>
    </source>
</evidence>
<dbReference type="InterPro" id="IPR052782">
    <property type="entry name" value="Oocyte-zygote_transition_reg"/>
</dbReference>
<dbReference type="GO" id="GO:0004725">
    <property type="term" value="F:protein tyrosine phosphatase activity"/>
    <property type="evidence" value="ECO:0007669"/>
    <property type="project" value="InterPro"/>
</dbReference>
<dbReference type="PROSITE" id="PS50055">
    <property type="entry name" value="TYR_PHOSPHATASE_PTP"/>
    <property type="match status" value="1"/>
</dbReference>
<dbReference type="InterPro" id="IPR029021">
    <property type="entry name" value="Prot-tyrosine_phosphatase-like"/>
</dbReference>
<evidence type="ECO:0000259" key="1">
    <source>
        <dbReference type="PROSITE" id="PS50055"/>
    </source>
</evidence>
<protein>
    <submittedName>
        <fullName evidence="3">Tyrosine-protein phosphatase domain-containing protein</fullName>
    </submittedName>
</protein>
<name>A0A914QZQ8_9BILA</name>
<accession>A0A914QZQ8</accession>
<dbReference type="SUPFAM" id="SSF52799">
    <property type="entry name" value="(Phosphotyrosine protein) phosphatases II"/>
    <property type="match status" value="1"/>
</dbReference>